<keyword evidence="2" id="KW-0560">Oxidoreductase</keyword>
<comment type="similarity">
    <text evidence="1">Belongs to the Gfo/Idh/MocA family.</text>
</comment>
<protein>
    <submittedName>
        <fullName evidence="5">Predicted dehydrogenase</fullName>
    </submittedName>
</protein>
<dbReference type="PANTHER" id="PTHR22604">
    <property type="entry name" value="OXIDOREDUCTASES"/>
    <property type="match status" value="1"/>
</dbReference>
<feature type="domain" description="Gfo/Idh/MocA-like oxidoreductase N-terminal" evidence="3">
    <location>
        <begin position="12"/>
        <end position="127"/>
    </location>
</feature>
<evidence type="ECO:0000313" key="6">
    <source>
        <dbReference type="Proteomes" id="UP000199468"/>
    </source>
</evidence>
<dbReference type="SUPFAM" id="SSF55347">
    <property type="entry name" value="Glyceraldehyde-3-phosphate dehydrogenase-like, C-terminal domain"/>
    <property type="match status" value="1"/>
</dbReference>
<keyword evidence="6" id="KW-1185">Reference proteome</keyword>
<evidence type="ECO:0000259" key="4">
    <source>
        <dbReference type="Pfam" id="PF22725"/>
    </source>
</evidence>
<comment type="caution">
    <text evidence="5">The sequence shown here is derived from an EMBL/GenBank/DDBJ whole genome shotgun (WGS) entry which is preliminary data.</text>
</comment>
<dbReference type="InterPro" id="IPR000683">
    <property type="entry name" value="Gfo/Idh/MocA-like_OxRdtase_N"/>
</dbReference>
<dbReference type="Pfam" id="PF01408">
    <property type="entry name" value="GFO_IDH_MocA"/>
    <property type="match status" value="1"/>
</dbReference>
<name>A0ABY0NVC3_9HYPH</name>
<proteinExistence type="inferred from homology"/>
<organism evidence="5 6">
    <name type="scientific">Bosea robiniae</name>
    <dbReference type="NCBI Taxonomy" id="1036780"/>
    <lineage>
        <taxon>Bacteria</taxon>
        <taxon>Pseudomonadati</taxon>
        <taxon>Pseudomonadota</taxon>
        <taxon>Alphaproteobacteria</taxon>
        <taxon>Hyphomicrobiales</taxon>
        <taxon>Boseaceae</taxon>
        <taxon>Bosea</taxon>
    </lineage>
</organism>
<dbReference type="InterPro" id="IPR036291">
    <property type="entry name" value="NAD(P)-bd_dom_sf"/>
</dbReference>
<evidence type="ECO:0000259" key="3">
    <source>
        <dbReference type="Pfam" id="PF01408"/>
    </source>
</evidence>
<sequence>MDRLNMRNRPLQIGILGAANIARNFIAGVAPSKMLTVAAVASRDPAKAEAFARETGVPRFHGSYEALLADREIDAVYIPLPNSLHAEWAIRAAESGKPILCEKPLAVTGKEGRRMFAAARANNVPLVEAYPYLAQVQTAKLRKMIATGAIGKVKLIRSSFGITSVDPANIRLSPSLGGGALLDAGSYAMSLIRIVAGERPARVQATASFAANGVDLTTIANIAFPSGLLAQLSCSFETGYHRHALIGGDGGVIETNFLNHPPASGPAILQVKRGIAFGAAFEPLDVPDGNGFLREAESFAASLSNGPVQWTGASEAESLDILDSLDAIRASAQTGAWVELSE</sequence>
<evidence type="ECO:0000256" key="2">
    <source>
        <dbReference type="ARBA" id="ARBA00023002"/>
    </source>
</evidence>
<accession>A0ABY0NVC3</accession>
<feature type="domain" description="GFO/IDH/MocA-like oxidoreductase" evidence="4">
    <location>
        <begin position="139"/>
        <end position="253"/>
    </location>
</feature>
<dbReference type="EMBL" id="FNBZ01000003">
    <property type="protein sequence ID" value="SDG13092.1"/>
    <property type="molecule type" value="Genomic_DNA"/>
</dbReference>
<gene>
    <name evidence="5" type="ORF">SAMN05421844_10315</name>
</gene>
<dbReference type="InterPro" id="IPR055170">
    <property type="entry name" value="GFO_IDH_MocA-like_dom"/>
</dbReference>
<dbReference type="PANTHER" id="PTHR22604:SF105">
    <property type="entry name" value="TRANS-1,2-DIHYDROBENZENE-1,2-DIOL DEHYDROGENASE"/>
    <property type="match status" value="1"/>
</dbReference>
<dbReference type="SUPFAM" id="SSF51735">
    <property type="entry name" value="NAD(P)-binding Rossmann-fold domains"/>
    <property type="match status" value="1"/>
</dbReference>
<dbReference type="InterPro" id="IPR050984">
    <property type="entry name" value="Gfo/Idh/MocA_domain"/>
</dbReference>
<evidence type="ECO:0000256" key="1">
    <source>
        <dbReference type="ARBA" id="ARBA00010928"/>
    </source>
</evidence>
<dbReference type="Gene3D" id="3.40.50.720">
    <property type="entry name" value="NAD(P)-binding Rossmann-like Domain"/>
    <property type="match status" value="1"/>
</dbReference>
<dbReference type="Pfam" id="PF22725">
    <property type="entry name" value="GFO_IDH_MocA_C3"/>
    <property type="match status" value="1"/>
</dbReference>
<evidence type="ECO:0000313" key="5">
    <source>
        <dbReference type="EMBL" id="SDG13092.1"/>
    </source>
</evidence>
<dbReference type="RefSeq" id="WP_210184267.1">
    <property type="nucleotide sequence ID" value="NZ_FNBZ01000003.1"/>
</dbReference>
<dbReference type="Proteomes" id="UP000199468">
    <property type="component" value="Unassembled WGS sequence"/>
</dbReference>
<reference evidence="5 6" key="1">
    <citation type="submission" date="2016-10" db="EMBL/GenBank/DDBJ databases">
        <authorList>
            <person name="Varghese N."/>
            <person name="Submissions S."/>
        </authorList>
    </citation>
    <scope>NUCLEOTIDE SEQUENCE [LARGE SCALE GENOMIC DNA]</scope>
    <source>
        <strain evidence="5 6">DSM 26672</strain>
    </source>
</reference>
<dbReference type="Gene3D" id="3.30.360.10">
    <property type="entry name" value="Dihydrodipicolinate Reductase, domain 2"/>
    <property type="match status" value="1"/>
</dbReference>